<evidence type="ECO:0008006" key="6">
    <source>
        <dbReference type="Google" id="ProtNLM"/>
    </source>
</evidence>
<evidence type="ECO:0000256" key="2">
    <source>
        <dbReference type="SAM" id="Phobius"/>
    </source>
</evidence>
<organism evidence="4 5">
    <name type="scientific">Anaeromyxobacter oryzae</name>
    <dbReference type="NCBI Taxonomy" id="2918170"/>
    <lineage>
        <taxon>Bacteria</taxon>
        <taxon>Pseudomonadati</taxon>
        <taxon>Myxococcota</taxon>
        <taxon>Myxococcia</taxon>
        <taxon>Myxococcales</taxon>
        <taxon>Cystobacterineae</taxon>
        <taxon>Anaeromyxobacteraceae</taxon>
        <taxon>Anaeromyxobacter</taxon>
    </lineage>
</organism>
<keyword evidence="2" id="KW-0472">Membrane</keyword>
<evidence type="ECO:0000313" key="4">
    <source>
        <dbReference type="EMBL" id="BDG03054.1"/>
    </source>
</evidence>
<evidence type="ECO:0000256" key="1">
    <source>
        <dbReference type="SAM" id="MobiDB-lite"/>
    </source>
</evidence>
<evidence type="ECO:0000313" key="5">
    <source>
        <dbReference type="Proteomes" id="UP001162891"/>
    </source>
</evidence>
<protein>
    <recommendedName>
        <fullName evidence="6">Cytochrome b561 domain-containing protein</fullName>
    </recommendedName>
</protein>
<feature type="compositionally biased region" description="Low complexity" evidence="1">
    <location>
        <begin position="45"/>
        <end position="57"/>
    </location>
</feature>
<feature type="transmembrane region" description="Helical" evidence="2">
    <location>
        <begin position="181"/>
        <end position="198"/>
    </location>
</feature>
<dbReference type="EMBL" id="AP025591">
    <property type="protein sequence ID" value="BDG03054.1"/>
    <property type="molecule type" value="Genomic_DNA"/>
</dbReference>
<name>A0ABM7WU76_9BACT</name>
<keyword evidence="2" id="KW-1133">Transmembrane helix</keyword>
<feature type="compositionally biased region" description="Low complexity" evidence="1">
    <location>
        <begin position="17"/>
        <end position="38"/>
    </location>
</feature>
<reference evidence="5" key="1">
    <citation type="journal article" date="2022" name="Int. J. Syst. Evol. Microbiol.">
        <title>Anaeromyxobacter oryzae sp. nov., Anaeromyxobacter diazotrophicus sp. nov. and Anaeromyxobacter paludicola sp. nov., isolated from paddy soils.</title>
        <authorList>
            <person name="Itoh H."/>
            <person name="Xu Z."/>
            <person name="Mise K."/>
            <person name="Masuda Y."/>
            <person name="Ushijima N."/>
            <person name="Hayakawa C."/>
            <person name="Shiratori Y."/>
            <person name="Senoo K."/>
        </authorList>
    </citation>
    <scope>NUCLEOTIDE SEQUENCE [LARGE SCALE GENOMIC DNA]</scope>
    <source>
        <strain evidence="5">Red232</strain>
    </source>
</reference>
<keyword evidence="2" id="KW-0812">Transmembrane</keyword>
<dbReference type="RefSeq" id="WP_248360733.1">
    <property type="nucleotide sequence ID" value="NZ_AP025591.1"/>
</dbReference>
<gene>
    <name evidence="4" type="ORF">AMOR_20500</name>
</gene>
<accession>A0ABM7WU76</accession>
<evidence type="ECO:0000256" key="3">
    <source>
        <dbReference type="SAM" id="SignalP"/>
    </source>
</evidence>
<feature type="signal peptide" evidence="3">
    <location>
        <begin position="1"/>
        <end position="18"/>
    </location>
</feature>
<dbReference type="Proteomes" id="UP001162891">
    <property type="component" value="Chromosome"/>
</dbReference>
<keyword evidence="3" id="KW-0732">Signal</keyword>
<feature type="chain" id="PRO_5046615081" description="Cytochrome b561 domain-containing protein" evidence="3">
    <location>
        <begin position="19"/>
        <end position="235"/>
    </location>
</feature>
<feature type="transmembrane region" description="Helical" evidence="2">
    <location>
        <begin position="103"/>
        <end position="121"/>
    </location>
</feature>
<proteinExistence type="predicted"/>
<feature type="transmembrane region" description="Helical" evidence="2">
    <location>
        <begin position="142"/>
        <end position="161"/>
    </location>
</feature>
<sequence length="235" mass="24471">MLRAIVLVLVLSSSPALAADAGDTPPASGSAEAGPGASKPEQPGASEPKPAKPGEAAAPRKPDLSPSLDFELLPPTKKPDTEASARIEREVARRRTMLTLHQGMGIATWTALAATTIVGQLDFNDRFRGGGDTGKYHAWHTGLAYGTTALFATAGLLAVLAPVPYPKKIQLDTATLHKASMALATVGMVAQIALGVWARHEAGSLRERDIATAHQIVGYTTFGAMTVGAVVLFFP</sequence>
<feature type="region of interest" description="Disordered" evidence="1">
    <location>
        <begin position="17"/>
        <end position="85"/>
    </location>
</feature>
<keyword evidence="5" id="KW-1185">Reference proteome</keyword>
<feature type="transmembrane region" description="Helical" evidence="2">
    <location>
        <begin position="210"/>
        <end position="234"/>
    </location>
</feature>